<accession>A0ABW3R4F2</accession>
<sequence length="216" mass="23107">MTSQRHSDDALLDAARDCVVEVGVRRTTLTDIAKRAGVSRMTLYRRFPDVGTLVRALMTREFTALLGRVEVTGDNARQRLVAQAIAGIRLLAADPLMRRVLDLDAELMLPYLVQRLGSTQKLVEAFLVAQVEAGHADGSIRAGSAAAQARLVLLTTQSLVLSIRPATTDLDFEELLAELAAYLDAALTGPGNSGGTESAHTDSAHTDSAHTDSGRT</sequence>
<dbReference type="InterPro" id="IPR036271">
    <property type="entry name" value="Tet_transcr_reg_TetR-rel_C_sf"/>
</dbReference>
<dbReference type="SUPFAM" id="SSF48498">
    <property type="entry name" value="Tetracyclin repressor-like, C-terminal domain"/>
    <property type="match status" value="1"/>
</dbReference>
<dbReference type="InterPro" id="IPR050109">
    <property type="entry name" value="HTH-type_TetR-like_transc_reg"/>
</dbReference>
<feature type="domain" description="HTH tetR-type" evidence="4">
    <location>
        <begin position="5"/>
        <end position="65"/>
    </location>
</feature>
<keyword evidence="6" id="KW-1185">Reference proteome</keyword>
<proteinExistence type="predicted"/>
<dbReference type="Gene3D" id="1.10.357.10">
    <property type="entry name" value="Tetracycline Repressor, domain 2"/>
    <property type="match status" value="1"/>
</dbReference>
<dbReference type="SUPFAM" id="SSF46689">
    <property type="entry name" value="Homeodomain-like"/>
    <property type="match status" value="1"/>
</dbReference>
<evidence type="ECO:0000313" key="5">
    <source>
        <dbReference type="EMBL" id="MFD1151963.1"/>
    </source>
</evidence>
<reference evidence="6" key="1">
    <citation type="journal article" date="2019" name="Int. J. Syst. Evol. Microbiol.">
        <title>The Global Catalogue of Microorganisms (GCM) 10K type strain sequencing project: providing services to taxonomists for standard genome sequencing and annotation.</title>
        <authorList>
            <consortium name="The Broad Institute Genomics Platform"/>
            <consortium name="The Broad Institute Genome Sequencing Center for Infectious Disease"/>
            <person name="Wu L."/>
            <person name="Ma J."/>
        </authorList>
    </citation>
    <scope>NUCLEOTIDE SEQUENCE [LARGE SCALE GENOMIC DNA]</scope>
    <source>
        <strain evidence="6">CCUG 60214</strain>
    </source>
</reference>
<evidence type="ECO:0000256" key="3">
    <source>
        <dbReference type="SAM" id="MobiDB-lite"/>
    </source>
</evidence>
<dbReference type="PANTHER" id="PTHR30055">
    <property type="entry name" value="HTH-TYPE TRANSCRIPTIONAL REGULATOR RUTR"/>
    <property type="match status" value="1"/>
</dbReference>
<evidence type="ECO:0000313" key="6">
    <source>
        <dbReference type="Proteomes" id="UP001597168"/>
    </source>
</evidence>
<dbReference type="PANTHER" id="PTHR30055:SF153">
    <property type="entry name" value="HTH-TYPE TRANSCRIPTIONAL REPRESSOR RV3405C"/>
    <property type="match status" value="1"/>
</dbReference>
<keyword evidence="1 2" id="KW-0238">DNA-binding</keyword>
<dbReference type="Proteomes" id="UP001597168">
    <property type="component" value="Unassembled WGS sequence"/>
</dbReference>
<dbReference type="Gene3D" id="1.10.10.60">
    <property type="entry name" value="Homeodomain-like"/>
    <property type="match status" value="1"/>
</dbReference>
<dbReference type="PRINTS" id="PR00455">
    <property type="entry name" value="HTHTETR"/>
</dbReference>
<feature type="region of interest" description="Disordered" evidence="3">
    <location>
        <begin position="191"/>
        <end position="216"/>
    </location>
</feature>
<evidence type="ECO:0000256" key="2">
    <source>
        <dbReference type="PROSITE-ProRule" id="PRU00335"/>
    </source>
</evidence>
<dbReference type="PROSITE" id="PS50977">
    <property type="entry name" value="HTH_TETR_2"/>
    <property type="match status" value="1"/>
</dbReference>
<dbReference type="InterPro" id="IPR009057">
    <property type="entry name" value="Homeodomain-like_sf"/>
</dbReference>
<dbReference type="EMBL" id="JBHTLK010000302">
    <property type="protein sequence ID" value="MFD1151963.1"/>
    <property type="molecule type" value="Genomic_DNA"/>
</dbReference>
<name>A0ABW3R4F2_9PSEU</name>
<feature type="DNA-binding region" description="H-T-H motif" evidence="2">
    <location>
        <begin position="28"/>
        <end position="47"/>
    </location>
</feature>
<comment type="caution">
    <text evidence="5">The sequence shown here is derived from an EMBL/GenBank/DDBJ whole genome shotgun (WGS) entry which is preliminary data.</text>
</comment>
<evidence type="ECO:0000256" key="1">
    <source>
        <dbReference type="ARBA" id="ARBA00023125"/>
    </source>
</evidence>
<organism evidence="5 6">
    <name type="scientific">Saccharothrix hoggarensis</name>
    <dbReference type="NCBI Taxonomy" id="913853"/>
    <lineage>
        <taxon>Bacteria</taxon>
        <taxon>Bacillati</taxon>
        <taxon>Actinomycetota</taxon>
        <taxon>Actinomycetes</taxon>
        <taxon>Pseudonocardiales</taxon>
        <taxon>Pseudonocardiaceae</taxon>
        <taxon>Saccharothrix</taxon>
    </lineage>
</organism>
<dbReference type="RefSeq" id="WP_380729428.1">
    <property type="nucleotide sequence ID" value="NZ_JBHTLK010000302.1"/>
</dbReference>
<evidence type="ECO:0000259" key="4">
    <source>
        <dbReference type="PROSITE" id="PS50977"/>
    </source>
</evidence>
<feature type="compositionally biased region" description="Basic and acidic residues" evidence="3">
    <location>
        <begin position="199"/>
        <end position="216"/>
    </location>
</feature>
<gene>
    <name evidence="5" type="ORF">ACFQ3T_32900</name>
</gene>
<dbReference type="Pfam" id="PF00440">
    <property type="entry name" value="TetR_N"/>
    <property type="match status" value="1"/>
</dbReference>
<protein>
    <submittedName>
        <fullName evidence="5">TetR/AcrR family transcriptional regulator</fullName>
    </submittedName>
</protein>
<dbReference type="InterPro" id="IPR001647">
    <property type="entry name" value="HTH_TetR"/>
</dbReference>